<sequence>MSSTPDTPLSNDELCFVCKKSPISYAPRSCGCPTLCKKCAMRQATGGKCRKCGEFFAELKKVRD</sequence>
<name>A0A1Y1XWU2_9FUNG</name>
<dbReference type="EMBL" id="MCFE01000393">
    <property type="protein sequence ID" value="ORX90210.1"/>
    <property type="molecule type" value="Genomic_DNA"/>
</dbReference>
<dbReference type="OrthoDB" id="269956at2759"/>
<evidence type="ECO:0000313" key="2">
    <source>
        <dbReference type="Proteomes" id="UP000193498"/>
    </source>
</evidence>
<protein>
    <recommendedName>
        <fullName evidence="3">RING-type domain-containing protein</fullName>
    </recommendedName>
</protein>
<gene>
    <name evidence="1" type="ORF">K493DRAFT_318138</name>
</gene>
<dbReference type="InParanoid" id="A0A1Y1XWU2"/>
<comment type="caution">
    <text evidence="1">The sequence shown here is derived from an EMBL/GenBank/DDBJ whole genome shotgun (WGS) entry which is preliminary data.</text>
</comment>
<evidence type="ECO:0000313" key="1">
    <source>
        <dbReference type="EMBL" id="ORX90210.1"/>
    </source>
</evidence>
<accession>A0A1Y1XWU2</accession>
<dbReference type="AlphaFoldDB" id="A0A1Y1XWU2"/>
<organism evidence="1 2">
    <name type="scientific">Basidiobolus meristosporus CBS 931.73</name>
    <dbReference type="NCBI Taxonomy" id="1314790"/>
    <lineage>
        <taxon>Eukaryota</taxon>
        <taxon>Fungi</taxon>
        <taxon>Fungi incertae sedis</taxon>
        <taxon>Zoopagomycota</taxon>
        <taxon>Entomophthoromycotina</taxon>
        <taxon>Basidiobolomycetes</taxon>
        <taxon>Basidiobolales</taxon>
        <taxon>Basidiobolaceae</taxon>
        <taxon>Basidiobolus</taxon>
    </lineage>
</organism>
<keyword evidence="2" id="KW-1185">Reference proteome</keyword>
<evidence type="ECO:0008006" key="3">
    <source>
        <dbReference type="Google" id="ProtNLM"/>
    </source>
</evidence>
<dbReference type="Proteomes" id="UP000193498">
    <property type="component" value="Unassembled WGS sequence"/>
</dbReference>
<reference evidence="1 2" key="1">
    <citation type="submission" date="2016-07" db="EMBL/GenBank/DDBJ databases">
        <title>Pervasive Adenine N6-methylation of Active Genes in Fungi.</title>
        <authorList>
            <consortium name="DOE Joint Genome Institute"/>
            <person name="Mondo S.J."/>
            <person name="Dannebaum R.O."/>
            <person name="Kuo R.C."/>
            <person name="Labutti K."/>
            <person name="Haridas S."/>
            <person name="Kuo A."/>
            <person name="Salamov A."/>
            <person name="Ahrendt S.R."/>
            <person name="Lipzen A."/>
            <person name="Sullivan W."/>
            <person name="Andreopoulos W.B."/>
            <person name="Clum A."/>
            <person name="Lindquist E."/>
            <person name="Daum C."/>
            <person name="Ramamoorthy G.K."/>
            <person name="Gryganskyi A."/>
            <person name="Culley D."/>
            <person name="Magnuson J.K."/>
            <person name="James T.Y."/>
            <person name="O'Malley M.A."/>
            <person name="Stajich J.E."/>
            <person name="Spatafora J.W."/>
            <person name="Visel A."/>
            <person name="Grigoriev I.V."/>
        </authorList>
    </citation>
    <scope>NUCLEOTIDE SEQUENCE [LARGE SCALE GENOMIC DNA]</scope>
    <source>
        <strain evidence="1 2">CBS 931.73</strain>
    </source>
</reference>
<proteinExistence type="predicted"/>